<keyword evidence="3" id="KW-0238">DNA-binding</keyword>
<dbReference type="PANTHER" id="PTHR30126:SF40">
    <property type="entry name" value="HTH-TYPE TRANSCRIPTIONAL REGULATOR GLTR"/>
    <property type="match status" value="1"/>
</dbReference>
<dbReference type="Gene3D" id="1.10.10.10">
    <property type="entry name" value="Winged helix-like DNA-binding domain superfamily/Winged helix DNA-binding domain"/>
    <property type="match status" value="1"/>
</dbReference>
<proteinExistence type="inferred from homology"/>
<dbReference type="EMBL" id="JAEDXU010000014">
    <property type="protein sequence ID" value="MBP1048250.1"/>
    <property type="molecule type" value="Genomic_DNA"/>
</dbReference>
<gene>
    <name evidence="6" type="ORF">I6N96_18305</name>
</gene>
<evidence type="ECO:0000259" key="5">
    <source>
        <dbReference type="PROSITE" id="PS50931"/>
    </source>
</evidence>
<keyword evidence="4" id="KW-0804">Transcription</keyword>
<dbReference type="Pfam" id="PF00126">
    <property type="entry name" value="HTH_1"/>
    <property type="match status" value="1"/>
</dbReference>
<reference evidence="6 7" key="1">
    <citation type="submission" date="2020-12" db="EMBL/GenBank/DDBJ databases">
        <title>Vagococcus allomyrinae sp. nov. and Enterococcus lavae sp. nov., isolated from the larvae of Allomyrina dichotoma.</title>
        <authorList>
            <person name="Lee S.D."/>
        </authorList>
    </citation>
    <scope>NUCLEOTIDE SEQUENCE [LARGE SCALE GENOMIC DNA]</scope>
    <source>
        <strain evidence="6 7">BWM-S5</strain>
    </source>
</reference>
<dbReference type="Proteomes" id="UP000673375">
    <property type="component" value="Unassembled WGS sequence"/>
</dbReference>
<feature type="domain" description="HTH lysR-type" evidence="5">
    <location>
        <begin position="1"/>
        <end position="63"/>
    </location>
</feature>
<dbReference type="PANTHER" id="PTHR30126">
    <property type="entry name" value="HTH-TYPE TRANSCRIPTIONAL REGULATOR"/>
    <property type="match status" value="1"/>
</dbReference>
<dbReference type="InterPro" id="IPR036390">
    <property type="entry name" value="WH_DNA-bd_sf"/>
</dbReference>
<dbReference type="InterPro" id="IPR000847">
    <property type="entry name" value="LysR_HTH_N"/>
</dbReference>
<dbReference type="SUPFAM" id="SSF46785">
    <property type="entry name" value="Winged helix' DNA-binding domain"/>
    <property type="match status" value="1"/>
</dbReference>
<evidence type="ECO:0000313" key="6">
    <source>
        <dbReference type="EMBL" id="MBP1048250.1"/>
    </source>
</evidence>
<evidence type="ECO:0000256" key="3">
    <source>
        <dbReference type="ARBA" id="ARBA00023125"/>
    </source>
</evidence>
<dbReference type="PROSITE" id="PS50931">
    <property type="entry name" value="HTH_LYSR"/>
    <property type="match status" value="1"/>
</dbReference>
<dbReference type="InterPro" id="IPR005119">
    <property type="entry name" value="LysR_subst-bd"/>
</dbReference>
<evidence type="ECO:0000256" key="2">
    <source>
        <dbReference type="ARBA" id="ARBA00023015"/>
    </source>
</evidence>
<dbReference type="InterPro" id="IPR036388">
    <property type="entry name" value="WH-like_DNA-bd_sf"/>
</dbReference>
<evidence type="ECO:0000256" key="1">
    <source>
        <dbReference type="ARBA" id="ARBA00009437"/>
    </source>
</evidence>
<comment type="caution">
    <text evidence="6">The sequence shown here is derived from an EMBL/GenBank/DDBJ whole genome shotgun (WGS) entry which is preliminary data.</text>
</comment>
<protein>
    <submittedName>
        <fullName evidence="6">LysR family transcriptional regulator</fullName>
    </submittedName>
</protein>
<evidence type="ECO:0000256" key="4">
    <source>
        <dbReference type="ARBA" id="ARBA00023163"/>
    </source>
</evidence>
<dbReference type="PRINTS" id="PR00039">
    <property type="entry name" value="HTHLYSR"/>
</dbReference>
<evidence type="ECO:0000313" key="7">
    <source>
        <dbReference type="Proteomes" id="UP000673375"/>
    </source>
</evidence>
<dbReference type="Gene3D" id="3.40.190.290">
    <property type="match status" value="2"/>
</dbReference>
<dbReference type="Pfam" id="PF03466">
    <property type="entry name" value="LysR_substrate"/>
    <property type="match status" value="1"/>
</dbReference>
<comment type="similarity">
    <text evidence="1">Belongs to the LysR transcriptional regulatory family.</text>
</comment>
<accession>A0ABS4CQ89</accession>
<name>A0ABS4CQ89_9ENTE</name>
<keyword evidence="7" id="KW-1185">Reference proteome</keyword>
<keyword evidence="2" id="KW-0805">Transcription regulation</keyword>
<sequence>MEVISLFKLLETFKTVYETLNFSEAAEILFISQPAVSAQIKQLENELSTILFIRSGKKKITPTPQAELLYNQSLDILEEWEKTRHLVISQSAANEIIQIAASQTFGIKVLPDLMKAMLAVFPQISFKITLCNSLDVLNTMTKHEADLGFIEMPLQTGTLKRTTLMSDTLVIAGEIKETLWLVREPTSGVYHYSKRYFEENNITGPFLEINSNELILKLLQMGIGRSIISSRETDGLHTVPLAESYERNFYLLERGTSDSEAAAQCSRFITKWISQHTDA</sequence>
<organism evidence="6 7">
    <name type="scientific">Enterococcus larvae</name>
    <dbReference type="NCBI Taxonomy" id="2794352"/>
    <lineage>
        <taxon>Bacteria</taxon>
        <taxon>Bacillati</taxon>
        <taxon>Bacillota</taxon>
        <taxon>Bacilli</taxon>
        <taxon>Lactobacillales</taxon>
        <taxon>Enterococcaceae</taxon>
        <taxon>Enterococcus</taxon>
    </lineage>
</organism>
<dbReference type="SUPFAM" id="SSF53850">
    <property type="entry name" value="Periplasmic binding protein-like II"/>
    <property type="match status" value="1"/>
</dbReference>